<dbReference type="AlphaFoldDB" id="A0AAD7C7Z5"/>
<protein>
    <submittedName>
        <fullName evidence="1">Uncharacterized protein</fullName>
    </submittedName>
</protein>
<evidence type="ECO:0000313" key="2">
    <source>
        <dbReference type="Proteomes" id="UP001221757"/>
    </source>
</evidence>
<accession>A0AAD7C7Z5</accession>
<reference evidence="1" key="1">
    <citation type="submission" date="2023-03" db="EMBL/GenBank/DDBJ databases">
        <title>Massive genome expansion in bonnet fungi (Mycena s.s.) driven by repeated elements and novel gene families across ecological guilds.</title>
        <authorList>
            <consortium name="Lawrence Berkeley National Laboratory"/>
            <person name="Harder C.B."/>
            <person name="Miyauchi S."/>
            <person name="Viragh M."/>
            <person name="Kuo A."/>
            <person name="Thoen E."/>
            <person name="Andreopoulos B."/>
            <person name="Lu D."/>
            <person name="Skrede I."/>
            <person name="Drula E."/>
            <person name="Henrissat B."/>
            <person name="Morin E."/>
            <person name="Kohler A."/>
            <person name="Barry K."/>
            <person name="LaButti K."/>
            <person name="Morin E."/>
            <person name="Salamov A."/>
            <person name="Lipzen A."/>
            <person name="Mereny Z."/>
            <person name="Hegedus B."/>
            <person name="Baldrian P."/>
            <person name="Stursova M."/>
            <person name="Weitz H."/>
            <person name="Taylor A."/>
            <person name="Grigoriev I.V."/>
            <person name="Nagy L.G."/>
            <person name="Martin F."/>
            <person name="Kauserud H."/>
        </authorList>
    </citation>
    <scope>NUCLEOTIDE SEQUENCE</scope>
    <source>
        <strain evidence="1">CBHHK067</strain>
    </source>
</reference>
<name>A0AAD7C7Z5_MYCRO</name>
<keyword evidence="2" id="KW-1185">Reference proteome</keyword>
<dbReference type="EMBL" id="JARKIE010000439">
    <property type="protein sequence ID" value="KAJ7639889.1"/>
    <property type="molecule type" value="Genomic_DNA"/>
</dbReference>
<organism evidence="1 2">
    <name type="scientific">Mycena rosella</name>
    <name type="common">Pink bonnet</name>
    <name type="synonym">Agaricus rosellus</name>
    <dbReference type="NCBI Taxonomy" id="1033263"/>
    <lineage>
        <taxon>Eukaryota</taxon>
        <taxon>Fungi</taxon>
        <taxon>Dikarya</taxon>
        <taxon>Basidiomycota</taxon>
        <taxon>Agaricomycotina</taxon>
        <taxon>Agaricomycetes</taxon>
        <taxon>Agaricomycetidae</taxon>
        <taxon>Agaricales</taxon>
        <taxon>Marasmiineae</taxon>
        <taxon>Mycenaceae</taxon>
        <taxon>Mycena</taxon>
    </lineage>
</organism>
<evidence type="ECO:0000313" key="1">
    <source>
        <dbReference type="EMBL" id="KAJ7639889.1"/>
    </source>
</evidence>
<dbReference type="Proteomes" id="UP001221757">
    <property type="component" value="Unassembled WGS sequence"/>
</dbReference>
<comment type="caution">
    <text evidence="1">The sequence shown here is derived from an EMBL/GenBank/DDBJ whole genome shotgun (WGS) entry which is preliminary data.</text>
</comment>
<sequence>MTINTLAVHRREIYARCERLVLKHEILFKSVQTPLWVRARDPITYLLRGDCHLMVASSSFPPPSHYPHLPPPSAFAPSRLKPTLKVSQASFMLSEAHSTRRWLVLILKHKQLVLQAEDLLSPHVSDLSVDAFHYITDPGVSLAQFGALQEHFQFAQLRWILPNLLWVATLCYAGAVISVPRWIPLRYVSQATYVPALSATFLEGKVSRNLISK</sequence>
<gene>
    <name evidence="1" type="ORF">B0H17DRAFT_1106145</name>
</gene>
<proteinExistence type="predicted"/>